<dbReference type="Proteomes" id="UP001497493">
    <property type="component" value="Chromosome"/>
</dbReference>
<dbReference type="PANTHER" id="PTHR21624">
    <property type="entry name" value="STEROL DESATURASE-RELATED PROTEIN"/>
    <property type="match status" value="1"/>
</dbReference>
<dbReference type="Pfam" id="PF11154">
    <property type="entry name" value="DUF2934"/>
    <property type="match status" value="1"/>
</dbReference>
<keyword evidence="3 7" id="KW-1133">Transmembrane helix</keyword>
<name>A0ABP1C727_9GAMM</name>
<evidence type="ECO:0000259" key="8">
    <source>
        <dbReference type="Pfam" id="PF04116"/>
    </source>
</evidence>
<dbReference type="EMBL" id="OZ026884">
    <property type="protein sequence ID" value="CAL1240004.1"/>
    <property type="molecule type" value="Genomic_DNA"/>
</dbReference>
<evidence type="ECO:0000256" key="1">
    <source>
        <dbReference type="ARBA" id="ARBA00004127"/>
    </source>
</evidence>
<dbReference type="InterPro" id="IPR021327">
    <property type="entry name" value="DUF2934"/>
</dbReference>
<keyword evidence="5" id="KW-0443">Lipid metabolism</keyword>
<organism evidence="9 10">
    <name type="scientific">Candidatus Methylocalor cossyra</name>
    <dbReference type="NCBI Taxonomy" id="3108543"/>
    <lineage>
        <taxon>Bacteria</taxon>
        <taxon>Pseudomonadati</taxon>
        <taxon>Pseudomonadota</taxon>
        <taxon>Gammaproteobacteria</taxon>
        <taxon>Methylococcales</taxon>
        <taxon>Methylococcaceae</taxon>
        <taxon>Candidatus Methylocalor</taxon>
    </lineage>
</organism>
<sequence>MLRKLTPTEEGQPVEFKLPDLTATDWQAYLILGTLVLLFALEAPAARREQRPRLYRQSYFANLGTWLINDTLLSLLSVSSLWWLAERFADRGLLGGVADPLWKAVLSFVLLDLVLYFWHRANHAFGWLWMFHKVHHSDRVMNVTTAFRLHFMEVLLTLLVKALFIMVAGVDAALVVANETIMTLFVMFHHSNLSLPGLRRLAGVVIVPHLHRVHHSEKREEHDRNFGLVFSWWDRLFGTLAQAEPATIGLRDVESKGLWALVKFGLTWDTVPAPPVLPSTPCLRAMIAEAAYYRAEQRGFTPGHEIPDWIEAEREILRRF</sequence>
<comment type="subcellular location">
    <subcellularLocation>
        <location evidence="1">Endomembrane system</location>
        <topology evidence="1">Multi-pass membrane protein</topology>
    </subcellularLocation>
</comment>
<evidence type="ECO:0000256" key="2">
    <source>
        <dbReference type="ARBA" id="ARBA00022692"/>
    </source>
</evidence>
<feature type="transmembrane region" description="Helical" evidence="7">
    <location>
        <begin position="140"/>
        <end position="166"/>
    </location>
</feature>
<evidence type="ECO:0000256" key="3">
    <source>
        <dbReference type="ARBA" id="ARBA00022989"/>
    </source>
</evidence>
<feature type="domain" description="Fatty acid hydroxylase" evidence="8">
    <location>
        <begin position="105"/>
        <end position="239"/>
    </location>
</feature>
<gene>
    <name evidence="9" type="ORF">MECH1_V1_1228</name>
</gene>
<dbReference type="PANTHER" id="PTHR21624:SF1">
    <property type="entry name" value="ALKYLGLYCEROL MONOOXYGENASE"/>
    <property type="match status" value="1"/>
</dbReference>
<dbReference type="InterPro" id="IPR006694">
    <property type="entry name" value="Fatty_acid_hydroxylase"/>
</dbReference>
<keyword evidence="10" id="KW-1185">Reference proteome</keyword>
<feature type="transmembrane region" description="Helical" evidence="7">
    <location>
        <begin position="100"/>
        <end position="119"/>
    </location>
</feature>
<accession>A0ABP1C727</accession>
<evidence type="ECO:0000256" key="7">
    <source>
        <dbReference type="SAM" id="Phobius"/>
    </source>
</evidence>
<evidence type="ECO:0000313" key="10">
    <source>
        <dbReference type="Proteomes" id="UP001497493"/>
    </source>
</evidence>
<feature type="transmembrane region" description="Helical" evidence="7">
    <location>
        <begin position="66"/>
        <end position="85"/>
    </location>
</feature>
<proteinExistence type="predicted"/>
<feature type="transmembrane region" description="Helical" evidence="7">
    <location>
        <begin position="26"/>
        <end position="45"/>
    </location>
</feature>
<keyword evidence="6 7" id="KW-0472">Membrane</keyword>
<keyword evidence="4" id="KW-0560">Oxidoreductase</keyword>
<reference evidence="9 10" key="1">
    <citation type="submission" date="2024-04" db="EMBL/GenBank/DDBJ databases">
        <authorList>
            <person name="Cremers G."/>
        </authorList>
    </citation>
    <scope>NUCLEOTIDE SEQUENCE [LARGE SCALE GENOMIC DNA]</scope>
    <source>
        <strain evidence="9">MeCH1-AG</strain>
    </source>
</reference>
<dbReference type="InterPro" id="IPR051689">
    <property type="entry name" value="Sterol_desaturase/TMEM195"/>
</dbReference>
<evidence type="ECO:0000256" key="4">
    <source>
        <dbReference type="ARBA" id="ARBA00023002"/>
    </source>
</evidence>
<evidence type="ECO:0000313" key="9">
    <source>
        <dbReference type="EMBL" id="CAL1240004.1"/>
    </source>
</evidence>
<evidence type="ECO:0000256" key="6">
    <source>
        <dbReference type="ARBA" id="ARBA00023136"/>
    </source>
</evidence>
<dbReference type="RefSeq" id="WP_348759522.1">
    <property type="nucleotide sequence ID" value="NZ_OZ026884.1"/>
</dbReference>
<dbReference type="Pfam" id="PF04116">
    <property type="entry name" value="FA_hydroxylase"/>
    <property type="match status" value="1"/>
</dbReference>
<keyword evidence="2 7" id="KW-0812">Transmembrane</keyword>
<protein>
    <submittedName>
        <fullName evidence="9">Sterol desaturase/sphingolipid hydroxylase, fatty acid hydroxylase superfamily</fullName>
    </submittedName>
</protein>
<evidence type="ECO:0000256" key="5">
    <source>
        <dbReference type="ARBA" id="ARBA00023098"/>
    </source>
</evidence>